<protein>
    <recommendedName>
        <fullName evidence="5">Alcohol dehydrogenase</fullName>
    </recommendedName>
</protein>
<dbReference type="Proteomes" id="UP000319257">
    <property type="component" value="Unassembled WGS sequence"/>
</dbReference>
<comment type="caution">
    <text evidence="3">The sequence shown here is derived from an EMBL/GenBank/DDBJ whole genome shotgun (WGS) entry which is preliminary data.</text>
</comment>
<dbReference type="InterPro" id="IPR013149">
    <property type="entry name" value="ADH-like_C"/>
</dbReference>
<dbReference type="GO" id="GO:0005739">
    <property type="term" value="C:mitochondrion"/>
    <property type="evidence" value="ECO:0007669"/>
    <property type="project" value="TreeGrafter"/>
</dbReference>
<dbReference type="EMBL" id="SKBQ01000059">
    <property type="protein sequence ID" value="TPX10275.1"/>
    <property type="molecule type" value="Genomic_DNA"/>
</dbReference>
<dbReference type="RefSeq" id="XP_030991986.1">
    <property type="nucleotide sequence ID" value="XM_031143562.1"/>
</dbReference>
<dbReference type="InterPro" id="IPR011032">
    <property type="entry name" value="GroES-like_sf"/>
</dbReference>
<proteinExistence type="predicted"/>
<dbReference type="InterPro" id="IPR036291">
    <property type="entry name" value="NAD(P)-bd_dom_sf"/>
</dbReference>
<dbReference type="OrthoDB" id="5407715at2759"/>
<dbReference type="PANTHER" id="PTHR43677">
    <property type="entry name" value="SHORT-CHAIN DEHYDROGENASE/REDUCTASE"/>
    <property type="match status" value="1"/>
</dbReference>
<evidence type="ECO:0008006" key="5">
    <source>
        <dbReference type="Google" id="ProtNLM"/>
    </source>
</evidence>
<dbReference type="Pfam" id="PF00107">
    <property type="entry name" value="ADH_zinc_N"/>
    <property type="match status" value="1"/>
</dbReference>
<dbReference type="AlphaFoldDB" id="A0A507AJ40"/>
<organism evidence="3 4">
    <name type="scientific">Thyridium curvatum</name>
    <dbReference type="NCBI Taxonomy" id="1093900"/>
    <lineage>
        <taxon>Eukaryota</taxon>
        <taxon>Fungi</taxon>
        <taxon>Dikarya</taxon>
        <taxon>Ascomycota</taxon>
        <taxon>Pezizomycotina</taxon>
        <taxon>Sordariomycetes</taxon>
        <taxon>Sordariomycetidae</taxon>
        <taxon>Thyridiales</taxon>
        <taxon>Thyridiaceae</taxon>
        <taxon>Thyridium</taxon>
    </lineage>
</organism>
<sequence>MASTKLPNTMKALVLEAIGQPLGLKSVPVPQPTPGSVLVKIECAYANPSLPHILSGRFFSVPTPMTPGGTAIGRVAALGPDTTSLQIGQLVLLDSFIRGRDNGDVQILWGIFDGPSPASKKLMADNWSSGVYAEYTRAPLENCWALDETRLCSPTSQGGLGYSLQELMTLALQAIPFGGVRSIDLQPGETIIVAPSTGTYSGAAVGVALAFGANVIVVGRDEEKLRGLQATYPQVKTVVNTGDVEADAAALRKPFGPVDAYIDISPPQANDSTHVRSCFLALKQGGRAALQGLISKDIAIPYSHVVWNNLTIKGRYMYEREDIRRMVKMAECGVLKLGKAGGWDVTGTFRLEGAGRTDEVFKAESIARLVTWEGLLFLSLYQYLTEPCLLGLPHSHTRCHEQEPGLENDEDKYLETELRYYLEDACTAIPTTGTSIGPCQAAKRTGTLAGYVRVEFKRKPGSEGSSNLPTSYEITAGLTCHHVVSISPVNEREHWLRRPPAASDRLWLRTTY</sequence>
<dbReference type="GO" id="GO:0016491">
    <property type="term" value="F:oxidoreductase activity"/>
    <property type="evidence" value="ECO:0007669"/>
    <property type="project" value="TreeGrafter"/>
</dbReference>
<name>A0A507AJ40_9PEZI</name>
<keyword evidence="4" id="KW-1185">Reference proteome</keyword>
<evidence type="ECO:0000259" key="2">
    <source>
        <dbReference type="Pfam" id="PF08240"/>
    </source>
</evidence>
<dbReference type="SUPFAM" id="SSF51735">
    <property type="entry name" value="NAD(P)-binding Rossmann-fold domains"/>
    <property type="match status" value="1"/>
</dbReference>
<dbReference type="STRING" id="1093900.A0A507AJ40"/>
<dbReference type="CDD" id="cd05188">
    <property type="entry name" value="MDR"/>
    <property type="match status" value="1"/>
</dbReference>
<evidence type="ECO:0000259" key="1">
    <source>
        <dbReference type="Pfam" id="PF00107"/>
    </source>
</evidence>
<feature type="domain" description="Alcohol dehydrogenase-like N-terminal" evidence="2">
    <location>
        <begin position="34"/>
        <end position="146"/>
    </location>
</feature>
<dbReference type="Gene3D" id="3.40.50.720">
    <property type="entry name" value="NAD(P)-binding Rossmann-like Domain"/>
    <property type="match status" value="1"/>
</dbReference>
<dbReference type="InterPro" id="IPR013154">
    <property type="entry name" value="ADH-like_N"/>
</dbReference>
<dbReference type="InterPro" id="IPR051397">
    <property type="entry name" value="Zn-ADH-like_protein"/>
</dbReference>
<dbReference type="Gene3D" id="3.90.180.10">
    <property type="entry name" value="Medium-chain alcohol dehydrogenases, catalytic domain"/>
    <property type="match status" value="1"/>
</dbReference>
<accession>A0A507AJ40</accession>
<evidence type="ECO:0000313" key="4">
    <source>
        <dbReference type="Proteomes" id="UP000319257"/>
    </source>
</evidence>
<feature type="domain" description="Alcohol dehydrogenase-like C-terminal" evidence="1">
    <location>
        <begin position="203"/>
        <end position="329"/>
    </location>
</feature>
<dbReference type="SUPFAM" id="SSF50129">
    <property type="entry name" value="GroES-like"/>
    <property type="match status" value="1"/>
</dbReference>
<gene>
    <name evidence="3" type="ORF">E0L32_008680</name>
</gene>
<dbReference type="InParanoid" id="A0A507AJ40"/>
<reference evidence="3 4" key="1">
    <citation type="submission" date="2019-06" db="EMBL/GenBank/DDBJ databases">
        <title>Draft genome sequence of the filamentous fungus Phialemoniopsis curvata isolated from diesel fuel.</title>
        <authorList>
            <person name="Varaljay V.A."/>
            <person name="Lyon W.J."/>
            <person name="Crouch A.L."/>
            <person name="Drake C.E."/>
            <person name="Hollomon J.M."/>
            <person name="Nadeau L.J."/>
            <person name="Nunn H.S."/>
            <person name="Stevenson B.S."/>
            <person name="Bojanowski C.L."/>
            <person name="Crookes-Goodson W.J."/>
        </authorList>
    </citation>
    <scope>NUCLEOTIDE SEQUENCE [LARGE SCALE GENOMIC DNA]</scope>
    <source>
        <strain evidence="3 4">D216</strain>
    </source>
</reference>
<dbReference type="GeneID" id="41976127"/>
<evidence type="ECO:0000313" key="3">
    <source>
        <dbReference type="EMBL" id="TPX10275.1"/>
    </source>
</evidence>
<dbReference type="PANTHER" id="PTHR43677:SF4">
    <property type="entry name" value="QUINONE OXIDOREDUCTASE-LIKE PROTEIN 2"/>
    <property type="match status" value="1"/>
</dbReference>
<dbReference type="Pfam" id="PF08240">
    <property type="entry name" value="ADH_N"/>
    <property type="match status" value="1"/>
</dbReference>